<dbReference type="AlphaFoldDB" id="A0ABD1NLW0"/>
<keyword evidence="4" id="KW-1185">Reference proteome</keyword>
<comment type="caution">
    <text evidence="3">The sequence shown here is derived from an EMBL/GenBank/DDBJ whole genome shotgun (WGS) entry which is preliminary data.</text>
</comment>
<accession>A0ABD1NLW0</accession>
<feature type="region of interest" description="Disordered" evidence="2">
    <location>
        <begin position="223"/>
        <end position="252"/>
    </location>
</feature>
<evidence type="ECO:0000256" key="1">
    <source>
        <dbReference type="SAM" id="Coils"/>
    </source>
</evidence>
<gene>
    <name evidence="3" type="ORF">Fmac_003104</name>
</gene>
<keyword evidence="1" id="KW-0175">Coiled coil</keyword>
<dbReference type="Proteomes" id="UP001603857">
    <property type="component" value="Unassembled WGS sequence"/>
</dbReference>
<organism evidence="3 4">
    <name type="scientific">Flemingia macrophylla</name>
    <dbReference type="NCBI Taxonomy" id="520843"/>
    <lineage>
        <taxon>Eukaryota</taxon>
        <taxon>Viridiplantae</taxon>
        <taxon>Streptophyta</taxon>
        <taxon>Embryophyta</taxon>
        <taxon>Tracheophyta</taxon>
        <taxon>Spermatophyta</taxon>
        <taxon>Magnoliopsida</taxon>
        <taxon>eudicotyledons</taxon>
        <taxon>Gunneridae</taxon>
        <taxon>Pentapetalae</taxon>
        <taxon>rosids</taxon>
        <taxon>fabids</taxon>
        <taxon>Fabales</taxon>
        <taxon>Fabaceae</taxon>
        <taxon>Papilionoideae</taxon>
        <taxon>50 kb inversion clade</taxon>
        <taxon>NPAAA clade</taxon>
        <taxon>indigoferoid/millettioid clade</taxon>
        <taxon>Phaseoleae</taxon>
        <taxon>Flemingia</taxon>
    </lineage>
</organism>
<evidence type="ECO:0000256" key="2">
    <source>
        <dbReference type="SAM" id="MobiDB-lite"/>
    </source>
</evidence>
<feature type="coiled-coil region" evidence="1">
    <location>
        <begin position="431"/>
        <end position="475"/>
    </location>
</feature>
<name>A0ABD1NLW0_9FABA</name>
<feature type="compositionally biased region" description="Polar residues" evidence="2">
    <location>
        <begin position="242"/>
        <end position="252"/>
    </location>
</feature>
<evidence type="ECO:0000313" key="4">
    <source>
        <dbReference type="Proteomes" id="UP001603857"/>
    </source>
</evidence>
<sequence>MMGKGVSREGFQPRSCSGKKENLKNVVYIDDDNDPVDDVVIIDFLEFMSRSHGCGATSRDRVYTPQSVISIDDDDDVDEESDDAEVAGTVAGVVGDLDSDASSSKRLSPDPSGQGDCIHIDVDDIGVCEKESESEVLKGRKGSSANGIGRNRYGLDGSESESWESDCSDCELMDREQWEKIPPKRKHCRFNDQRFYDDQPSSSGLHCNSNVCIDVDEEYRTKQNAGGTADSRPGPANAKYAQENQSSSSFKGDSQVDGFYFNLGAENYNKESDKKVDWEAFKSSLFESTEETQEFYGSSDIDHGKSTRSIDLSSRTRYESYNFSSADTGFLRFKKEFSAKEADLVNLSHEACEGQVSNTGLTRESKYGNLSEVKFDCVDEKHVNCDGLAFKNQDSGVFTSNDNRDIIGGREKLKATDEYIQAMEEEWASRQRQLEIQAEEVRRLRKRKKAEKRLLDMQRRQKERIEEVRETQKKDEEFMNQKEKFRVEIQKGLNQLEMQCHDMISLLRGLGINVGGTVTPSQNEASCASSL</sequence>
<reference evidence="3 4" key="1">
    <citation type="submission" date="2024-08" db="EMBL/GenBank/DDBJ databases">
        <title>Insights into the chromosomal genome structure of Flemingia macrophylla.</title>
        <authorList>
            <person name="Ding Y."/>
            <person name="Zhao Y."/>
            <person name="Bi W."/>
            <person name="Wu M."/>
            <person name="Zhao G."/>
            <person name="Gong Y."/>
            <person name="Li W."/>
            <person name="Zhang P."/>
        </authorList>
    </citation>
    <scope>NUCLEOTIDE SEQUENCE [LARGE SCALE GENOMIC DNA]</scope>
    <source>
        <strain evidence="3">DYQJB</strain>
        <tissue evidence="3">Leaf</tissue>
    </source>
</reference>
<dbReference type="PANTHER" id="PTHR36335:SF1">
    <property type="entry name" value="CHAPERONE DNAJ-DOMAIN SUPERFAMILY PROTEIN"/>
    <property type="match status" value="1"/>
</dbReference>
<dbReference type="EMBL" id="JBGMDY010000001">
    <property type="protein sequence ID" value="KAL2349104.1"/>
    <property type="molecule type" value="Genomic_DNA"/>
</dbReference>
<dbReference type="PANTHER" id="PTHR36335">
    <property type="entry name" value="CHAPERONE DNAJ-DOMAIN SUPERFAMILY PROTEIN"/>
    <property type="match status" value="1"/>
</dbReference>
<proteinExistence type="predicted"/>
<feature type="region of interest" description="Disordered" evidence="2">
    <location>
        <begin position="95"/>
        <end position="115"/>
    </location>
</feature>
<feature type="region of interest" description="Disordered" evidence="2">
    <location>
        <begin position="138"/>
        <end position="163"/>
    </location>
</feature>
<protein>
    <submittedName>
        <fullName evidence="3">Uncharacterized protein</fullName>
    </submittedName>
</protein>
<evidence type="ECO:0000313" key="3">
    <source>
        <dbReference type="EMBL" id="KAL2349104.1"/>
    </source>
</evidence>